<evidence type="ECO:0000259" key="3">
    <source>
        <dbReference type="PROSITE" id="PS51464"/>
    </source>
</evidence>
<dbReference type="GO" id="GO:0097367">
    <property type="term" value="F:carbohydrate derivative binding"/>
    <property type="evidence" value="ECO:0007669"/>
    <property type="project" value="InterPro"/>
</dbReference>
<feature type="domain" description="SIS" evidence="3">
    <location>
        <begin position="33"/>
        <end position="184"/>
    </location>
</feature>
<dbReference type="GO" id="GO:1901135">
    <property type="term" value="P:carbohydrate derivative metabolic process"/>
    <property type="evidence" value="ECO:0007669"/>
    <property type="project" value="InterPro"/>
</dbReference>
<evidence type="ECO:0000256" key="1">
    <source>
        <dbReference type="ARBA" id="ARBA00022576"/>
    </source>
</evidence>
<dbReference type="Pfam" id="PF01380">
    <property type="entry name" value="SIS"/>
    <property type="match status" value="2"/>
</dbReference>
<dbReference type="PANTHER" id="PTHR10937">
    <property type="entry name" value="GLUCOSAMINE--FRUCTOSE-6-PHOSPHATE AMINOTRANSFERASE, ISOMERIZING"/>
    <property type="match status" value="1"/>
</dbReference>
<keyword evidence="1" id="KW-0808">Transferase</keyword>
<keyword evidence="2" id="KW-0677">Repeat</keyword>
<dbReference type="InterPro" id="IPR046348">
    <property type="entry name" value="SIS_dom_sf"/>
</dbReference>
<dbReference type="Proteomes" id="UP000247454">
    <property type="component" value="Unassembled WGS sequence"/>
</dbReference>
<proteinExistence type="predicted"/>
<evidence type="ECO:0000313" key="4">
    <source>
        <dbReference type="EMBL" id="PYE87662.1"/>
    </source>
</evidence>
<reference evidence="4 5" key="1">
    <citation type="submission" date="2018-06" db="EMBL/GenBank/DDBJ databases">
        <title>Genomic Encyclopedia of Type Strains, Phase III (KMG-III): the genomes of soil and plant-associated and newly described type strains.</title>
        <authorList>
            <person name="Whitman W."/>
        </authorList>
    </citation>
    <scope>NUCLEOTIDE SEQUENCE [LARGE SCALE GENOMIC DNA]</scope>
    <source>
        <strain evidence="4 5">ORS 1419</strain>
    </source>
</reference>
<sequence>MTTETSLMRAEIASIPDVVARLLDGSNDILRKAGSQLREKDPAFLVSIARGSSDHVATYLKYATELTAGIPVASLGPSIASIYGARLKLANAAAIAISQSGKSPDIVTMAKVARTSGALTYAISNTSDSPLAQTCDVAIDILAGPEKSVAATKTFVASAVAGLALIAHWTGDTALLDALRQLPRALNDALTCDWSPLGEALEGHDSLFVLGRGPSSAIANEAALKFKETSSMHAEAYSAAEVLHGPVAIVGKNFPVLALTARDAAEQSIIETCDRIAGQGAAVFVTSTSKTAATPLPFVATSHPLTDPLALLVSFYIFVEGLSRHRGFNPDTPPHLRKVTETI</sequence>
<name>A0A318T4I6_9HYPH</name>
<gene>
    <name evidence="4" type="ORF">C7477_1119</name>
</gene>
<dbReference type="GO" id="GO:0008483">
    <property type="term" value="F:transaminase activity"/>
    <property type="evidence" value="ECO:0007669"/>
    <property type="project" value="UniProtKB-KW"/>
</dbReference>
<dbReference type="EMBL" id="QJTF01000011">
    <property type="protein sequence ID" value="PYE87662.1"/>
    <property type="molecule type" value="Genomic_DNA"/>
</dbReference>
<dbReference type="Gene3D" id="3.40.50.10490">
    <property type="entry name" value="Glucose-6-phosphate isomerase like protein, domain 1"/>
    <property type="match status" value="2"/>
</dbReference>
<dbReference type="AlphaFoldDB" id="A0A318T4I6"/>
<evidence type="ECO:0000313" key="5">
    <source>
        <dbReference type="Proteomes" id="UP000247454"/>
    </source>
</evidence>
<evidence type="ECO:0000256" key="2">
    <source>
        <dbReference type="ARBA" id="ARBA00022737"/>
    </source>
</evidence>
<organism evidence="4 5">
    <name type="scientific">Phyllobacterium leguminum</name>
    <dbReference type="NCBI Taxonomy" id="314237"/>
    <lineage>
        <taxon>Bacteria</taxon>
        <taxon>Pseudomonadati</taxon>
        <taxon>Pseudomonadota</taxon>
        <taxon>Alphaproteobacteria</taxon>
        <taxon>Hyphomicrobiales</taxon>
        <taxon>Phyllobacteriaceae</taxon>
        <taxon>Phyllobacterium</taxon>
    </lineage>
</organism>
<dbReference type="InterPro" id="IPR035466">
    <property type="entry name" value="GlmS/AgaS_SIS"/>
</dbReference>
<comment type="caution">
    <text evidence="4">The sequence shown here is derived from an EMBL/GenBank/DDBJ whole genome shotgun (WGS) entry which is preliminary data.</text>
</comment>
<accession>A0A318T4I6</accession>
<dbReference type="PROSITE" id="PS51464">
    <property type="entry name" value="SIS"/>
    <property type="match status" value="2"/>
</dbReference>
<dbReference type="RefSeq" id="WP_245411803.1">
    <property type="nucleotide sequence ID" value="NZ_QJTF01000011.1"/>
</dbReference>
<keyword evidence="5" id="KW-1185">Reference proteome</keyword>
<keyword evidence="1" id="KW-0032">Aminotransferase</keyword>
<dbReference type="CDD" id="cd05009">
    <property type="entry name" value="SIS_GlmS_GlmD_2"/>
    <property type="match status" value="1"/>
</dbReference>
<dbReference type="SUPFAM" id="SSF53697">
    <property type="entry name" value="SIS domain"/>
    <property type="match status" value="1"/>
</dbReference>
<feature type="domain" description="SIS" evidence="3">
    <location>
        <begin position="197"/>
        <end position="328"/>
    </location>
</feature>
<dbReference type="InterPro" id="IPR035490">
    <property type="entry name" value="GlmS/FrlB_SIS"/>
</dbReference>
<dbReference type="CDD" id="cd05008">
    <property type="entry name" value="SIS_GlmS_GlmD_1"/>
    <property type="match status" value="1"/>
</dbReference>
<dbReference type="PANTHER" id="PTHR10937:SF8">
    <property type="entry name" value="AMINOTRANSFERASE-RELATED"/>
    <property type="match status" value="1"/>
</dbReference>
<protein>
    <submittedName>
        <fullName evidence="4">Glutamine--fructose-6-phosphate transaminase</fullName>
    </submittedName>
</protein>
<dbReference type="InterPro" id="IPR001347">
    <property type="entry name" value="SIS_dom"/>
</dbReference>